<accession>A0A3B0XM52</accession>
<dbReference type="GO" id="GO:0004518">
    <property type="term" value="F:nuclease activity"/>
    <property type="evidence" value="ECO:0007669"/>
    <property type="project" value="UniProtKB-KW"/>
</dbReference>
<dbReference type="InterPro" id="IPR002716">
    <property type="entry name" value="PIN_dom"/>
</dbReference>
<evidence type="ECO:0000256" key="1">
    <source>
        <dbReference type="ARBA" id="ARBA00001946"/>
    </source>
</evidence>
<reference evidence="8" key="1">
    <citation type="submission" date="2018-06" db="EMBL/GenBank/DDBJ databases">
        <authorList>
            <person name="Zhirakovskaya E."/>
        </authorList>
    </citation>
    <scope>NUCLEOTIDE SEQUENCE</scope>
</reference>
<keyword evidence="4" id="KW-0378">Hydrolase</keyword>
<keyword evidence="5" id="KW-0460">Magnesium</keyword>
<dbReference type="EMBL" id="UOFI01000054">
    <property type="protein sequence ID" value="VAW64247.1"/>
    <property type="molecule type" value="Genomic_DNA"/>
</dbReference>
<dbReference type="Pfam" id="PF01850">
    <property type="entry name" value="PIN"/>
    <property type="match status" value="1"/>
</dbReference>
<feature type="domain" description="PIN" evidence="7">
    <location>
        <begin position="4"/>
        <end position="121"/>
    </location>
</feature>
<evidence type="ECO:0000256" key="5">
    <source>
        <dbReference type="ARBA" id="ARBA00022842"/>
    </source>
</evidence>
<evidence type="ECO:0000256" key="3">
    <source>
        <dbReference type="ARBA" id="ARBA00022723"/>
    </source>
</evidence>
<comment type="cofactor">
    <cofactor evidence="1">
        <name>Mg(2+)</name>
        <dbReference type="ChEBI" id="CHEBI:18420"/>
    </cofactor>
</comment>
<organism evidence="8">
    <name type="scientific">hydrothermal vent metagenome</name>
    <dbReference type="NCBI Taxonomy" id="652676"/>
    <lineage>
        <taxon>unclassified sequences</taxon>
        <taxon>metagenomes</taxon>
        <taxon>ecological metagenomes</taxon>
    </lineage>
</organism>
<proteinExistence type="inferred from homology"/>
<protein>
    <submittedName>
        <fullName evidence="8">VapC toxin protein</fullName>
    </submittedName>
</protein>
<evidence type="ECO:0000259" key="7">
    <source>
        <dbReference type="Pfam" id="PF01850"/>
    </source>
</evidence>
<dbReference type="GO" id="GO:0046872">
    <property type="term" value="F:metal ion binding"/>
    <property type="evidence" value="ECO:0007669"/>
    <property type="project" value="UniProtKB-KW"/>
</dbReference>
<gene>
    <name evidence="8" type="ORF">MNBD_GAMMA09-1363</name>
</gene>
<evidence type="ECO:0000313" key="8">
    <source>
        <dbReference type="EMBL" id="VAW64247.1"/>
    </source>
</evidence>
<name>A0A3B0XM52_9ZZZZ</name>
<dbReference type="InterPro" id="IPR029060">
    <property type="entry name" value="PIN-like_dom_sf"/>
</dbReference>
<evidence type="ECO:0000256" key="4">
    <source>
        <dbReference type="ARBA" id="ARBA00022801"/>
    </source>
</evidence>
<dbReference type="AlphaFoldDB" id="A0A3B0XM52"/>
<dbReference type="Gene3D" id="3.40.50.1010">
    <property type="entry name" value="5'-nuclease"/>
    <property type="match status" value="1"/>
</dbReference>
<sequence length="130" mass="14862">MINMLDTNTCSYIMRKSSPTVIHHFEKIEPGDIYISSIVLAELKYGATKYPKYSQAVNDFLTMITVIHFDNSAADHYAEIRHNLQMHGNIIGPNDLLIAAHARSLDAILITNNMKEFNRVPDLKLENWML</sequence>
<dbReference type="CDD" id="cd09881">
    <property type="entry name" value="PIN_VapC4-5_FitB-like"/>
    <property type="match status" value="1"/>
</dbReference>
<comment type="similarity">
    <text evidence="6">Belongs to the PINc/VapC protein family.</text>
</comment>
<evidence type="ECO:0000256" key="2">
    <source>
        <dbReference type="ARBA" id="ARBA00022722"/>
    </source>
</evidence>
<dbReference type="InterPro" id="IPR050556">
    <property type="entry name" value="Type_II_TA_system_RNase"/>
</dbReference>
<evidence type="ECO:0000256" key="6">
    <source>
        <dbReference type="ARBA" id="ARBA00038093"/>
    </source>
</evidence>
<dbReference type="GO" id="GO:0016787">
    <property type="term" value="F:hydrolase activity"/>
    <property type="evidence" value="ECO:0007669"/>
    <property type="project" value="UniProtKB-KW"/>
</dbReference>
<keyword evidence="2" id="KW-0540">Nuclease</keyword>
<dbReference type="PANTHER" id="PTHR33653:SF1">
    <property type="entry name" value="RIBONUCLEASE VAPC2"/>
    <property type="match status" value="1"/>
</dbReference>
<dbReference type="SUPFAM" id="SSF88723">
    <property type="entry name" value="PIN domain-like"/>
    <property type="match status" value="1"/>
</dbReference>
<keyword evidence="3" id="KW-0479">Metal-binding</keyword>
<dbReference type="PANTHER" id="PTHR33653">
    <property type="entry name" value="RIBONUCLEASE VAPC2"/>
    <property type="match status" value="1"/>
</dbReference>